<accession>A0ABP8N754</accession>
<dbReference type="SUPFAM" id="SSF49363">
    <property type="entry name" value="Purple acid phosphatase, N-terminal domain"/>
    <property type="match status" value="1"/>
</dbReference>
<evidence type="ECO:0000256" key="1">
    <source>
        <dbReference type="ARBA" id="ARBA00022729"/>
    </source>
</evidence>
<proteinExistence type="predicted"/>
<dbReference type="PANTHER" id="PTHR45867:SF3">
    <property type="entry name" value="ACID PHOSPHATASE TYPE 7"/>
    <property type="match status" value="1"/>
</dbReference>
<feature type="chain" id="PRO_5045864639" description="Ig-like domain-containing protein" evidence="2">
    <location>
        <begin position="24"/>
        <end position="1779"/>
    </location>
</feature>
<dbReference type="RefSeq" id="WP_345077375.1">
    <property type="nucleotide sequence ID" value="NZ_BAABFA010000004.1"/>
</dbReference>
<dbReference type="Gene3D" id="2.60.120.260">
    <property type="entry name" value="Galactose-binding domain-like"/>
    <property type="match status" value="2"/>
</dbReference>
<dbReference type="InterPro" id="IPR029052">
    <property type="entry name" value="Metallo-depent_PP-like"/>
</dbReference>
<protein>
    <recommendedName>
        <fullName evidence="3">Ig-like domain-containing protein</fullName>
    </recommendedName>
</protein>
<dbReference type="Pfam" id="PF00149">
    <property type="entry name" value="Metallophos"/>
    <property type="match status" value="1"/>
</dbReference>
<dbReference type="Gene3D" id="3.60.21.10">
    <property type="match status" value="1"/>
</dbReference>
<keyword evidence="1 2" id="KW-0732">Signal</keyword>
<dbReference type="SUPFAM" id="SSF56300">
    <property type="entry name" value="Metallo-dependent phosphatases"/>
    <property type="match status" value="1"/>
</dbReference>
<dbReference type="InterPro" id="IPR026444">
    <property type="entry name" value="Secre_tail"/>
</dbReference>
<feature type="signal peptide" evidence="2">
    <location>
        <begin position="1"/>
        <end position="23"/>
    </location>
</feature>
<organism evidence="4 5">
    <name type="scientific">Nemorincola caseinilytica</name>
    <dbReference type="NCBI Taxonomy" id="2054315"/>
    <lineage>
        <taxon>Bacteria</taxon>
        <taxon>Pseudomonadati</taxon>
        <taxon>Bacteroidota</taxon>
        <taxon>Chitinophagia</taxon>
        <taxon>Chitinophagales</taxon>
        <taxon>Chitinophagaceae</taxon>
        <taxon>Nemorincola</taxon>
    </lineage>
</organism>
<sequence>MRKLYLLGTIILVHLLVGLTAHAQSVTIFPFSSQWKYLDNGSDQGTAWRTTSFNDGTWLADTGTFGYGDPGWVTKCLNACGTVSCAPSCGTKYITTYFRKTITMADVSMFDSVQFSIMRDDGFILYVNGVEVASDNMPAHTLTPPTSGISYQTKAPNAIGGADEYTPIIRNVPISAFQNGTNVIALELHQNDGSSSDLTFNMQAKAYARSILMPYGSIWKYYVGSDLGTAWRASFYSDGSWTLSTGGHMGFGETWTTTCIPAGPSGCTAGCIPGGSCTKYPTSYFRRILSIPDPTLYDSVRFSVFRDDGIVMYVNGNEVWRDNMPAAPTVINYNTTAPNNINGTTGQYAEQQAVVRALPISAFATGDNVIAIELHQNSATSSDADMNVQVAGVVHVVPTLVRGPYLQMGSDTAFTVRWRTNVACNSKLELGTSTGNYNIVLDDAAMVTEHEMRVRGLSPNTKYYYRFGTSLEVLQGDTTNFCVTAPASGTSRRVTLAAYGDCGQNSNGYQTGALSAYRAYLSSIGLKAADMMLLVGDNAYNSGTDNEYQTGFFNAYQGNILKNHMLFPAPGNHDYYASGTGQNDKNVPYYSIFSMPAAGQCGGVPSGTEAYYSYNWGDVHILSLDSYGRENAGTTRLYDTAGAQVQWIKADLAANTKKWVIAYWHHPPYTMGSHTSDGEGELVSIRENFIRILERYGVDMIICGHSHDYERSYLMKGHYGNEASFNVAAHAVDNSSAKYDGSANSCPYTTTSGQVNHGTVYVVAGSSGASGGVQGGYPHNAMPFSINDGGMFFVDINNNRLDAKFIRKDGTIWDKFTIMKDVKVKDTVEVLHGSSVDLSASWEGNYAWAPGVTTRTVTVTPTQDSLVEVKDDMSATCLTDKHYVDLLCTMPDITSMPADIIREGCDNMVTYAIADTGRPAPAITYAFTGATVASGNGTGSGSLFSVGVTTVTLTATNECGSTGKSFTVTIKPLPVVYNMTGGGGYCPGGTGVEVGLANTQTGMTYQLYDGATAIGAPRAGTGGPISFGTLSVVATYSVLATDDATSCTNRMANTKQVFIYTSPTAQTVTGGGNYCAGSGGSPIGLGNTQADVNYQLYDGATAIGAPRAGTGSAITFGTFTTTSTYSVVATDIITTCVNDMSGSATIGIDPLPAVYNVTGGGNYCMGGAGMPVGLDNSETGVNYYLYDGSIAVRGPEAGTGSAIGFGDLTNGTTYTVVATNATTGCTDGMNGSATVIIDPLPVVYTMSAGGNYCSGGTGVPLTLSGSETGVDYQLYHGTAATGSGVAGTGTVLDMGTQLAAGTYTVLATNTTTNCTNSMAGASTIGIYGLPTLYAITGGGSYCAGGTGVAVGLGGSSAGIEYQLYNGTTAIGTPEIGTGLPLTFGAQTDAGSYNVIATDLTTSCANTMSGVAAITVTPVAVPTATVAIFPTDTVCEGTTVFFNALAENGGATPGYEWKVNGTTVPATLATYSYVPANGDVVSVTLHSSLPCVTGSTVTVDTAIVVKPNVMPSATLAVTSDSVCNGTPVSFSVTSVNGGSAPVYTWLKNSVIAATGLTAYSFTPVDGDAVVVSMASNAPCRLADNVYSNLVSMQVDDSYIPAVTISAIPGQNIAQGQPVTFSAHVAGGGPIPTYKWAINSQVLAGATNATFTTAELFDKDTVMCMVKGSGLCGLDGFNAIVMNVVSSGVGTTGKAGTISVIPNPTNGEVTIEGMTGMESAGAVTITVTNVLGQEVCRKNTTATAGRISERISLGSHLADGTYLLTVGNVAGRQVFHIILKR</sequence>
<dbReference type="PANTHER" id="PTHR45867">
    <property type="entry name" value="PURPLE ACID PHOSPHATASE"/>
    <property type="match status" value="1"/>
</dbReference>
<comment type="caution">
    <text evidence="4">The sequence shown here is derived from an EMBL/GenBank/DDBJ whole genome shotgun (WGS) entry which is preliminary data.</text>
</comment>
<dbReference type="InterPro" id="IPR007110">
    <property type="entry name" value="Ig-like_dom"/>
</dbReference>
<dbReference type="InterPro" id="IPR008963">
    <property type="entry name" value="Purple_acid_Pase-like_N"/>
</dbReference>
<dbReference type="EMBL" id="BAABFA010000004">
    <property type="protein sequence ID" value="GAA4460298.1"/>
    <property type="molecule type" value="Genomic_DNA"/>
</dbReference>
<evidence type="ECO:0000256" key="2">
    <source>
        <dbReference type="SAM" id="SignalP"/>
    </source>
</evidence>
<evidence type="ECO:0000313" key="4">
    <source>
        <dbReference type="EMBL" id="GAA4460298.1"/>
    </source>
</evidence>
<feature type="domain" description="Ig-like" evidence="3">
    <location>
        <begin position="1599"/>
        <end position="1664"/>
    </location>
</feature>
<evidence type="ECO:0000259" key="3">
    <source>
        <dbReference type="PROSITE" id="PS50835"/>
    </source>
</evidence>
<dbReference type="NCBIfam" id="TIGR04183">
    <property type="entry name" value="Por_Secre_tail"/>
    <property type="match status" value="1"/>
</dbReference>
<reference evidence="5" key="1">
    <citation type="journal article" date="2019" name="Int. J. Syst. Evol. Microbiol.">
        <title>The Global Catalogue of Microorganisms (GCM) 10K type strain sequencing project: providing services to taxonomists for standard genome sequencing and annotation.</title>
        <authorList>
            <consortium name="The Broad Institute Genomics Platform"/>
            <consortium name="The Broad Institute Genome Sequencing Center for Infectious Disease"/>
            <person name="Wu L."/>
            <person name="Ma J."/>
        </authorList>
    </citation>
    <scope>NUCLEOTIDE SEQUENCE [LARGE SCALE GENOMIC DNA]</scope>
    <source>
        <strain evidence="5">JCM 32105</strain>
    </source>
</reference>
<gene>
    <name evidence="4" type="ORF">GCM10023093_02690</name>
</gene>
<dbReference type="Pfam" id="PF18962">
    <property type="entry name" value="Por_Secre_tail"/>
    <property type="match status" value="1"/>
</dbReference>
<dbReference type="Proteomes" id="UP001500067">
    <property type="component" value="Unassembled WGS sequence"/>
</dbReference>
<evidence type="ECO:0000313" key="5">
    <source>
        <dbReference type="Proteomes" id="UP001500067"/>
    </source>
</evidence>
<dbReference type="PROSITE" id="PS50835">
    <property type="entry name" value="IG_LIKE"/>
    <property type="match status" value="1"/>
</dbReference>
<keyword evidence="5" id="KW-1185">Reference proteome</keyword>
<dbReference type="InterPro" id="IPR004843">
    <property type="entry name" value="Calcineurin-like_PHP"/>
</dbReference>
<dbReference type="Gene3D" id="2.60.40.10">
    <property type="entry name" value="Immunoglobulins"/>
    <property type="match status" value="1"/>
</dbReference>
<name>A0ABP8N754_9BACT</name>
<dbReference type="InterPro" id="IPR013783">
    <property type="entry name" value="Ig-like_fold"/>
</dbReference>